<evidence type="ECO:0000313" key="7">
    <source>
        <dbReference type="Proteomes" id="UP001497525"/>
    </source>
</evidence>
<dbReference type="SUPFAM" id="SSF53067">
    <property type="entry name" value="Actin-like ATPase domain"/>
    <property type="match status" value="2"/>
</dbReference>
<dbReference type="PANTHER" id="PTHR12862:SF0">
    <property type="entry name" value="N-ACETYL-D-GLUCOSAMINE KINASE"/>
    <property type="match status" value="1"/>
</dbReference>
<reference evidence="6" key="1">
    <citation type="submission" date="2024-06" db="EMBL/GenBank/DDBJ databases">
        <authorList>
            <person name="Liu X."/>
            <person name="Lenzi L."/>
            <person name="Haldenby T S."/>
            <person name="Uol C."/>
        </authorList>
    </citation>
    <scope>NUCLEOTIDE SEQUENCE</scope>
</reference>
<gene>
    <name evidence="6" type="ORF">CDAUBV1_LOCUS12732</name>
</gene>
<dbReference type="EMBL" id="CAXLJL010000478">
    <property type="protein sequence ID" value="CAL5138114.1"/>
    <property type="molecule type" value="Genomic_DNA"/>
</dbReference>
<name>A0AAV2TMD6_CALDB</name>
<dbReference type="InterPro" id="IPR039758">
    <property type="entry name" value="NAGK-like"/>
</dbReference>
<evidence type="ECO:0000256" key="2">
    <source>
        <dbReference type="ARBA" id="ARBA00012122"/>
    </source>
</evidence>
<accession>A0AAV2TMD6</accession>
<dbReference type="InterPro" id="IPR002731">
    <property type="entry name" value="ATPase_BadF"/>
</dbReference>
<proteinExistence type="inferred from homology"/>
<feature type="domain" description="ATPase BadF/BadG/BcrA/BcrD type" evidence="5">
    <location>
        <begin position="6"/>
        <end position="280"/>
    </location>
</feature>
<organism evidence="6 7">
    <name type="scientific">Calicophoron daubneyi</name>
    <name type="common">Rumen fluke</name>
    <name type="synonym">Paramphistomum daubneyi</name>
    <dbReference type="NCBI Taxonomy" id="300641"/>
    <lineage>
        <taxon>Eukaryota</taxon>
        <taxon>Metazoa</taxon>
        <taxon>Spiralia</taxon>
        <taxon>Lophotrochozoa</taxon>
        <taxon>Platyhelminthes</taxon>
        <taxon>Trematoda</taxon>
        <taxon>Digenea</taxon>
        <taxon>Plagiorchiida</taxon>
        <taxon>Pronocephalata</taxon>
        <taxon>Paramphistomoidea</taxon>
        <taxon>Paramphistomidae</taxon>
        <taxon>Calicophoron</taxon>
    </lineage>
</organism>
<dbReference type="AlphaFoldDB" id="A0AAV2TMD6"/>
<protein>
    <recommendedName>
        <fullName evidence="3">N-acetyl-D-glucosamine kinase</fullName>
        <ecNumber evidence="2">2.7.1.59</ecNumber>
    </recommendedName>
    <alternativeName>
        <fullName evidence="4">GlcNAc kinase</fullName>
    </alternativeName>
</protein>
<evidence type="ECO:0000313" key="6">
    <source>
        <dbReference type="EMBL" id="CAL5138114.1"/>
    </source>
</evidence>
<dbReference type="EC" id="2.7.1.59" evidence="2"/>
<evidence type="ECO:0000256" key="4">
    <source>
        <dbReference type="ARBA" id="ARBA00031123"/>
    </source>
</evidence>
<dbReference type="GO" id="GO:0045127">
    <property type="term" value="F:N-acetylglucosamine kinase activity"/>
    <property type="evidence" value="ECO:0007669"/>
    <property type="project" value="UniProtKB-EC"/>
</dbReference>
<comment type="caution">
    <text evidence="6">The sequence shown here is derived from an EMBL/GenBank/DDBJ whole genome shotgun (WGS) entry which is preliminary data.</text>
</comment>
<dbReference type="PANTHER" id="PTHR12862">
    <property type="entry name" value="BADF TYPE ATPASE DOMAIN-CONTAINING PROTEIN"/>
    <property type="match status" value="1"/>
</dbReference>
<evidence type="ECO:0000256" key="3">
    <source>
        <dbReference type="ARBA" id="ARBA00014974"/>
    </source>
</evidence>
<comment type="similarity">
    <text evidence="1">Belongs to the eukaryotic-type N-acetylglucosamine kinase family.</text>
</comment>
<dbReference type="InterPro" id="IPR043129">
    <property type="entry name" value="ATPase_NBD"/>
</dbReference>
<sequence length="349" mass="38244">MSYYGGVEGGTTGSRMVIVDEQGKVYGRAEGPHTNFWHLGFEKAAKRIVALYDAALKDAELPPETTLKSLGLSLSGLNSKADERNMVDAVKAVRPSLADDIYACNDAIGTLATATDKDAIVLIAGTGSICKLIRSSLSFIRIGGLGYLLGDEGSAFWVAHQAVMCFIKIKEGYFYTPYSTKKLEKTITQYFGIEHHHELLPFFSEKFDKTFTAALCKELAKVAQEGDMFCRQLFFDAGQQLGRHVSVAMRYAEKEGLMKPEGLDVICCGSLFKSWHLVEAGFRAGLKPRSATDVFHGRIFLRQLMVSAAYGAAIVAAKLICDVNIPRPSDATSPICELIVPEDDPFRFP</sequence>
<dbReference type="Pfam" id="PF01869">
    <property type="entry name" value="BcrAD_BadFG"/>
    <property type="match status" value="1"/>
</dbReference>
<dbReference type="Proteomes" id="UP001497525">
    <property type="component" value="Unassembled WGS sequence"/>
</dbReference>
<evidence type="ECO:0000259" key="5">
    <source>
        <dbReference type="Pfam" id="PF01869"/>
    </source>
</evidence>
<dbReference type="Gene3D" id="3.30.420.40">
    <property type="match status" value="2"/>
</dbReference>
<evidence type="ECO:0000256" key="1">
    <source>
        <dbReference type="ARBA" id="ARBA00006198"/>
    </source>
</evidence>